<keyword evidence="2" id="KW-1185">Reference proteome</keyword>
<proteinExistence type="predicted"/>
<accession>A0A1V9G3Z1</accession>
<dbReference type="Proteomes" id="UP000192796">
    <property type="component" value="Unassembled WGS sequence"/>
</dbReference>
<reference evidence="1 2" key="1">
    <citation type="submission" date="2016-03" db="EMBL/GenBank/DDBJ databases">
        <title>Niastella vici sp. nov., isolated from farmland soil.</title>
        <authorList>
            <person name="Chen L."/>
            <person name="Wang D."/>
            <person name="Yang S."/>
            <person name="Wang G."/>
        </authorList>
    </citation>
    <scope>NUCLEOTIDE SEQUENCE [LARGE SCALE GENOMIC DNA]</scope>
    <source>
        <strain evidence="1 2">DJ57</strain>
    </source>
</reference>
<gene>
    <name evidence="1" type="ORF">A3860_16835</name>
</gene>
<comment type="caution">
    <text evidence="1">The sequence shown here is derived from an EMBL/GenBank/DDBJ whole genome shotgun (WGS) entry which is preliminary data.</text>
</comment>
<evidence type="ECO:0000313" key="1">
    <source>
        <dbReference type="EMBL" id="OQP65333.1"/>
    </source>
</evidence>
<evidence type="ECO:0000313" key="2">
    <source>
        <dbReference type="Proteomes" id="UP000192796"/>
    </source>
</evidence>
<name>A0A1V9G3Z1_9BACT</name>
<organism evidence="1 2">
    <name type="scientific">Niastella vici</name>
    <dbReference type="NCBI Taxonomy" id="1703345"/>
    <lineage>
        <taxon>Bacteria</taxon>
        <taxon>Pseudomonadati</taxon>
        <taxon>Bacteroidota</taxon>
        <taxon>Chitinophagia</taxon>
        <taxon>Chitinophagales</taxon>
        <taxon>Chitinophagaceae</taxon>
        <taxon>Niastella</taxon>
    </lineage>
</organism>
<dbReference type="AlphaFoldDB" id="A0A1V9G3Z1"/>
<sequence>MIPSLKFLLFANKRQIHIQKKILNLSACFFDKKHKNWGRMGVLDLKVGEKCDFFKYIVFC</sequence>
<protein>
    <submittedName>
        <fullName evidence="1">Uncharacterized protein</fullName>
    </submittedName>
</protein>
<dbReference type="EMBL" id="LVYD01000024">
    <property type="protein sequence ID" value="OQP65333.1"/>
    <property type="molecule type" value="Genomic_DNA"/>
</dbReference>